<proteinExistence type="predicted"/>
<accession>A0A1H3L2U8</accession>
<evidence type="ECO:0000313" key="1">
    <source>
        <dbReference type="EMBL" id="SDY58549.1"/>
    </source>
</evidence>
<sequence>MVIMIKSKVLLEDCEVGMVLSEDLYNDSGLLLMKKGTILTPEKIKVLSRREVTEVPIEETRSN</sequence>
<dbReference type="AlphaFoldDB" id="A0A1H3L2U8"/>
<name>A0A1H3L2U8_9FIRM</name>
<dbReference type="EMBL" id="FNPV01000003">
    <property type="protein sequence ID" value="SDY58549.1"/>
    <property type="molecule type" value="Genomic_DNA"/>
</dbReference>
<protein>
    <submittedName>
        <fullName evidence="1">Uncharacterized protein</fullName>
    </submittedName>
</protein>
<dbReference type="Proteomes" id="UP000199230">
    <property type="component" value="Unassembled WGS sequence"/>
</dbReference>
<organism evidence="1 2">
    <name type="scientific">Tindallia californiensis</name>
    <dbReference type="NCBI Taxonomy" id="159292"/>
    <lineage>
        <taxon>Bacteria</taxon>
        <taxon>Bacillati</taxon>
        <taxon>Bacillota</taxon>
        <taxon>Clostridia</taxon>
        <taxon>Peptostreptococcales</taxon>
        <taxon>Tindalliaceae</taxon>
        <taxon>Tindallia</taxon>
    </lineage>
</organism>
<dbReference type="STRING" id="159292.SAMN05192546_10332"/>
<gene>
    <name evidence="1" type="ORF">SAMN05192546_10332</name>
</gene>
<evidence type="ECO:0000313" key="2">
    <source>
        <dbReference type="Proteomes" id="UP000199230"/>
    </source>
</evidence>
<keyword evidence="2" id="KW-1185">Reference proteome</keyword>
<reference evidence="1 2" key="1">
    <citation type="submission" date="2016-10" db="EMBL/GenBank/DDBJ databases">
        <authorList>
            <person name="de Groot N.N."/>
        </authorList>
    </citation>
    <scope>NUCLEOTIDE SEQUENCE [LARGE SCALE GENOMIC DNA]</scope>
    <source>
        <strain evidence="1 2">APO</strain>
    </source>
</reference>